<reference evidence="5" key="1">
    <citation type="submission" date="2017-01" db="EMBL/GenBank/DDBJ databases">
        <authorList>
            <person name="Varghese N."/>
            <person name="Submissions S."/>
        </authorList>
    </citation>
    <scope>NUCLEOTIDE SEQUENCE [LARGE SCALE GENOMIC DNA]</scope>
    <source>
        <strain evidence="5">ATCC 12950</strain>
    </source>
</reference>
<evidence type="ECO:0000256" key="1">
    <source>
        <dbReference type="ARBA" id="ARBA00023172"/>
    </source>
</evidence>
<dbReference type="SUPFAM" id="SSF56349">
    <property type="entry name" value="DNA breaking-rejoining enzymes"/>
    <property type="match status" value="1"/>
</dbReference>
<gene>
    <name evidence="4" type="ORF">SAMN05421833_1517</name>
</gene>
<dbReference type="GO" id="GO:0006310">
    <property type="term" value="P:DNA recombination"/>
    <property type="evidence" value="ECO:0007669"/>
    <property type="project" value="UniProtKB-KW"/>
</dbReference>
<accession>A0A1N7HI79</accession>
<dbReference type="InterPro" id="IPR013762">
    <property type="entry name" value="Integrase-like_cat_sf"/>
</dbReference>
<evidence type="ECO:0000313" key="5">
    <source>
        <dbReference type="Proteomes" id="UP000186096"/>
    </source>
</evidence>
<dbReference type="GO" id="GO:0003677">
    <property type="term" value="F:DNA binding"/>
    <property type="evidence" value="ECO:0007669"/>
    <property type="project" value="InterPro"/>
</dbReference>
<dbReference type="Pfam" id="PF00589">
    <property type="entry name" value="Phage_integrase"/>
    <property type="match status" value="1"/>
</dbReference>
<sequence>MTSSGGASGTSWSKRASAICRSMPTVASPRCCGNGRATSRLPAPCCCNTPAAAHRGTPRSGTGLRSRSTRPRQLARGLSQNAVRAELDRAVHQAGLDHIIPHQLRHTYATALVSAGVSLQALMETELLERHHFATHAQAKAPCFHFIEGPCRRHSTLGMLSPAEYERRHGPNKTATLPYSRKPRCVHTTGATSPRSMSRVTDSPRGRRWCAVSTLLSPSAVPSTVLTVCHAREMRCLEASAAEGTSGSAVPRVMGLALGPGRNYPLLRDVSDVISLHTQASRGRTSDYNEA</sequence>
<dbReference type="STRING" id="58117.SAMN05421833_1517"/>
<dbReference type="AlphaFoldDB" id="A0A1N7HI79"/>
<keyword evidence="1" id="KW-0233">DNA recombination</keyword>
<protein>
    <submittedName>
        <fullName evidence="4">Phage integrase family protein</fullName>
    </submittedName>
</protein>
<proteinExistence type="predicted"/>
<evidence type="ECO:0000256" key="2">
    <source>
        <dbReference type="SAM" id="MobiDB-lite"/>
    </source>
</evidence>
<organism evidence="4 5">
    <name type="scientific">Microbispora rosea</name>
    <dbReference type="NCBI Taxonomy" id="58117"/>
    <lineage>
        <taxon>Bacteria</taxon>
        <taxon>Bacillati</taxon>
        <taxon>Actinomycetota</taxon>
        <taxon>Actinomycetes</taxon>
        <taxon>Streptosporangiales</taxon>
        <taxon>Streptosporangiaceae</taxon>
        <taxon>Microbispora</taxon>
    </lineage>
</organism>
<dbReference type="InterPro" id="IPR002104">
    <property type="entry name" value="Integrase_catalytic"/>
</dbReference>
<keyword evidence="5" id="KW-1185">Reference proteome</keyword>
<feature type="compositionally biased region" description="Polar residues" evidence="2">
    <location>
        <begin position="189"/>
        <end position="201"/>
    </location>
</feature>
<feature type="region of interest" description="Disordered" evidence="2">
    <location>
        <begin position="52"/>
        <end position="76"/>
    </location>
</feature>
<dbReference type="Proteomes" id="UP000186096">
    <property type="component" value="Unassembled WGS sequence"/>
</dbReference>
<evidence type="ECO:0000313" key="4">
    <source>
        <dbReference type="EMBL" id="SIS24378.1"/>
    </source>
</evidence>
<evidence type="ECO:0000259" key="3">
    <source>
        <dbReference type="Pfam" id="PF00589"/>
    </source>
</evidence>
<dbReference type="GO" id="GO:0015074">
    <property type="term" value="P:DNA integration"/>
    <property type="evidence" value="ECO:0007669"/>
    <property type="project" value="InterPro"/>
</dbReference>
<feature type="compositionally biased region" description="Low complexity" evidence="2">
    <location>
        <begin position="52"/>
        <end position="66"/>
    </location>
</feature>
<dbReference type="EMBL" id="FTNI01000051">
    <property type="protein sequence ID" value="SIS24378.1"/>
    <property type="molecule type" value="Genomic_DNA"/>
</dbReference>
<dbReference type="Gene3D" id="1.10.443.10">
    <property type="entry name" value="Intergrase catalytic core"/>
    <property type="match status" value="1"/>
</dbReference>
<name>A0A1N7HI79_9ACTN</name>
<feature type="domain" description="Tyr recombinase" evidence="3">
    <location>
        <begin position="74"/>
        <end position="124"/>
    </location>
</feature>
<feature type="region of interest" description="Disordered" evidence="2">
    <location>
        <begin position="184"/>
        <end position="203"/>
    </location>
</feature>
<dbReference type="InterPro" id="IPR011010">
    <property type="entry name" value="DNA_brk_join_enz"/>
</dbReference>